<accession>D2VI76</accession>
<dbReference type="InterPro" id="IPR001810">
    <property type="entry name" value="F-box_dom"/>
</dbReference>
<organism evidence="4">
    <name type="scientific">Naegleria gruberi</name>
    <name type="common">Amoeba</name>
    <dbReference type="NCBI Taxonomy" id="5762"/>
    <lineage>
        <taxon>Eukaryota</taxon>
        <taxon>Discoba</taxon>
        <taxon>Heterolobosea</taxon>
        <taxon>Tetramitia</taxon>
        <taxon>Eutetramitia</taxon>
        <taxon>Vahlkampfiidae</taxon>
        <taxon>Naegleria</taxon>
    </lineage>
</organism>
<dbReference type="RefSeq" id="XP_002676205.1">
    <property type="nucleotide sequence ID" value="XM_002676159.1"/>
</dbReference>
<keyword evidence="4" id="KW-1185">Reference proteome</keyword>
<dbReference type="GeneID" id="8853429"/>
<dbReference type="OrthoDB" id="10057496at2759"/>
<dbReference type="KEGG" id="ngr:NAEGRDRAFT_58290"/>
<proteinExistence type="predicted"/>
<feature type="compositionally biased region" description="Basic residues" evidence="1">
    <location>
        <begin position="596"/>
        <end position="606"/>
    </location>
</feature>
<feature type="compositionally biased region" description="Basic residues" evidence="1">
    <location>
        <begin position="533"/>
        <end position="548"/>
    </location>
</feature>
<dbReference type="Gene3D" id="1.25.40.20">
    <property type="entry name" value="Ankyrin repeat-containing domain"/>
    <property type="match status" value="1"/>
</dbReference>
<evidence type="ECO:0000256" key="1">
    <source>
        <dbReference type="SAM" id="MobiDB-lite"/>
    </source>
</evidence>
<dbReference type="InterPro" id="IPR036770">
    <property type="entry name" value="Ankyrin_rpt-contain_sf"/>
</dbReference>
<feature type="region of interest" description="Disordered" evidence="1">
    <location>
        <begin position="529"/>
        <end position="606"/>
    </location>
</feature>
<protein>
    <submittedName>
        <fullName evidence="3">Predicted protein</fullName>
    </submittedName>
</protein>
<dbReference type="OMA" id="RTECTRT"/>
<dbReference type="AlphaFoldDB" id="D2VI76"/>
<dbReference type="EMBL" id="GG738873">
    <property type="protein sequence ID" value="EFC43461.1"/>
    <property type="molecule type" value="Genomic_DNA"/>
</dbReference>
<gene>
    <name evidence="3" type="ORF">NAEGRDRAFT_58290</name>
</gene>
<dbReference type="InParanoid" id="D2VI76"/>
<name>D2VI76_NAEGR</name>
<dbReference type="VEuPathDB" id="AmoebaDB:NAEGRDRAFT_58290"/>
<sequence>MPPRKKSAKKKEEEESDEEILEEPTEFNITIDDDVKPFTNEYDELVRFDSLEKLPSEVVFEIFSFLPSIPYYFKLQLLSKFYKEKFQEIITQTKHLDLAPLNLQHHAIWPKVCQMIKDCGSSLKSIQFGELNYKWNEIKEAILKKCSKLEELALVTPTMYFTSLFRKDGSYYGYYGGPTVDYSEDKKNRDVWCDTLTTLNVIGLEKPRKGRRNHSYLLTSATFKYILEKFPKLKNINFILTNYTEMQIQSLYDAVVRNRKRLLEWREKGGSTDGLYERTGIWYEEAIGIVDFDIPHDLKINVQGSIGKLSSIDAAKNIVEVYNINPNTKFEFLFQKNSNGTLLDQIIGSRAAYKQKHQVLKLVPEKLAETPTGQVKPTLSHAISNSDIPDSVINYIFDFIVKPSYALNVFTNTATGETIIHQLIAADRLEPLRLLLDMLKEQERISKIINIPNNSGDTALHMACKNNKIQLAKDLVNHYSANKNLYNADNQFPYDLLKVSSLSFLPEILKPDEEKVEELKESIKQKEKEMLKAQKKKSPKKSATKRKKEEKESEEEEEEKPRRSTRKKTKKEIPVDLTDDDEQEVVEVESEEEVKPKRKPRTSKKK</sequence>
<feature type="domain" description="F-box" evidence="2">
    <location>
        <begin position="48"/>
        <end position="112"/>
    </location>
</feature>
<dbReference type="SMART" id="SM00248">
    <property type="entry name" value="ANK"/>
    <property type="match status" value="2"/>
</dbReference>
<dbReference type="Proteomes" id="UP000006671">
    <property type="component" value="Unassembled WGS sequence"/>
</dbReference>
<dbReference type="SUPFAM" id="SSF48403">
    <property type="entry name" value="Ankyrin repeat"/>
    <property type="match status" value="1"/>
</dbReference>
<dbReference type="PROSITE" id="PS50181">
    <property type="entry name" value="FBOX"/>
    <property type="match status" value="1"/>
</dbReference>
<dbReference type="InterPro" id="IPR002110">
    <property type="entry name" value="Ankyrin_rpt"/>
</dbReference>
<evidence type="ECO:0000313" key="3">
    <source>
        <dbReference type="EMBL" id="EFC43461.1"/>
    </source>
</evidence>
<evidence type="ECO:0000259" key="2">
    <source>
        <dbReference type="PROSITE" id="PS50181"/>
    </source>
</evidence>
<feature type="compositionally biased region" description="Acidic residues" evidence="1">
    <location>
        <begin position="577"/>
        <end position="592"/>
    </location>
</feature>
<feature type="region of interest" description="Disordered" evidence="1">
    <location>
        <begin position="1"/>
        <end position="22"/>
    </location>
</feature>
<reference evidence="3 4" key="1">
    <citation type="journal article" date="2010" name="Cell">
        <title>The genome of Naegleria gruberi illuminates early eukaryotic versatility.</title>
        <authorList>
            <person name="Fritz-Laylin L.K."/>
            <person name="Prochnik S.E."/>
            <person name="Ginger M.L."/>
            <person name="Dacks J.B."/>
            <person name="Carpenter M.L."/>
            <person name="Field M.C."/>
            <person name="Kuo A."/>
            <person name="Paredez A."/>
            <person name="Chapman J."/>
            <person name="Pham J."/>
            <person name="Shu S."/>
            <person name="Neupane R."/>
            <person name="Cipriano M."/>
            <person name="Mancuso J."/>
            <person name="Tu H."/>
            <person name="Salamov A."/>
            <person name="Lindquist E."/>
            <person name="Shapiro H."/>
            <person name="Lucas S."/>
            <person name="Grigoriev I.V."/>
            <person name="Cande W.Z."/>
            <person name="Fulton C."/>
            <person name="Rokhsar D.S."/>
            <person name="Dawson S.C."/>
        </authorList>
    </citation>
    <scope>NUCLEOTIDE SEQUENCE [LARGE SCALE GENOMIC DNA]</scope>
    <source>
        <strain evidence="3 4">NEG-M</strain>
    </source>
</reference>
<dbReference type="Pfam" id="PF12796">
    <property type="entry name" value="Ank_2"/>
    <property type="match status" value="1"/>
</dbReference>
<evidence type="ECO:0000313" key="4">
    <source>
        <dbReference type="Proteomes" id="UP000006671"/>
    </source>
</evidence>